<dbReference type="EMBL" id="JBDPZC010000004">
    <property type="protein sequence ID" value="MEO3713236.1"/>
    <property type="molecule type" value="Genomic_DNA"/>
</dbReference>
<evidence type="ECO:0000313" key="6">
    <source>
        <dbReference type="Proteomes" id="UP001462640"/>
    </source>
</evidence>
<keyword evidence="3" id="KW-0186">Copper</keyword>
<dbReference type="InterPro" id="IPR050845">
    <property type="entry name" value="Cu-binding_ET"/>
</dbReference>
<evidence type="ECO:0000313" key="5">
    <source>
        <dbReference type="EMBL" id="MEO3713236.1"/>
    </source>
</evidence>
<proteinExistence type="predicted"/>
<evidence type="ECO:0000256" key="1">
    <source>
        <dbReference type="ARBA" id="ARBA00004418"/>
    </source>
</evidence>
<keyword evidence="6" id="KW-1185">Reference proteome</keyword>
<feature type="signal peptide" evidence="4">
    <location>
        <begin position="1"/>
        <end position="28"/>
    </location>
</feature>
<keyword evidence="2" id="KW-0479">Metal-binding</keyword>
<sequence>MSHSHVRAPSRFMSLLLPLALLTPQAQAHGDHVHAQRNAAGPFPVEQLDFGIPGNPRKLQRTWLLELDDDERLEPAQLSIPLGSTVRLVISNNGKRPHELALGSPATLKALADARRQRGKALDESVHVFTIAPGDKDELVWEFNRAGTWLLQCLDPAHAAKAQPLRVLVQPKP</sequence>
<name>A0ABV0GDX7_9BURK</name>
<evidence type="ECO:0000256" key="2">
    <source>
        <dbReference type="ARBA" id="ARBA00022723"/>
    </source>
</evidence>
<accession>A0ABV0GDX7</accession>
<dbReference type="Proteomes" id="UP001462640">
    <property type="component" value="Unassembled WGS sequence"/>
</dbReference>
<dbReference type="RefSeq" id="WP_347609489.1">
    <property type="nucleotide sequence ID" value="NZ_JBDPZC010000004.1"/>
</dbReference>
<dbReference type="PANTHER" id="PTHR38439:SF3">
    <property type="entry name" value="COPPER-RESISTANT CUPROPROTEIN COPI"/>
    <property type="match status" value="1"/>
</dbReference>
<evidence type="ECO:0000256" key="3">
    <source>
        <dbReference type="ARBA" id="ARBA00023008"/>
    </source>
</evidence>
<keyword evidence="4" id="KW-0732">Signal</keyword>
<gene>
    <name evidence="5" type="ORF">ABDJ40_10730</name>
</gene>
<dbReference type="SUPFAM" id="SSF49503">
    <property type="entry name" value="Cupredoxins"/>
    <property type="match status" value="1"/>
</dbReference>
<evidence type="ECO:0000256" key="4">
    <source>
        <dbReference type="SAM" id="SignalP"/>
    </source>
</evidence>
<dbReference type="Gene3D" id="2.60.40.420">
    <property type="entry name" value="Cupredoxins - blue copper proteins"/>
    <property type="match status" value="1"/>
</dbReference>
<dbReference type="PANTHER" id="PTHR38439">
    <property type="entry name" value="AURACYANIN-B"/>
    <property type="match status" value="1"/>
</dbReference>
<dbReference type="InterPro" id="IPR008972">
    <property type="entry name" value="Cupredoxin"/>
</dbReference>
<reference evidence="5 6" key="1">
    <citation type="submission" date="2024-05" db="EMBL/GenBank/DDBJ databases">
        <title>Roseateles sp. 2.12 16S ribosomal RNA gene Genome sequencing and assembly.</title>
        <authorList>
            <person name="Woo H."/>
        </authorList>
    </citation>
    <scope>NUCLEOTIDE SEQUENCE [LARGE SCALE GENOMIC DNA]</scope>
    <source>
        <strain evidence="5 6">2.12</strain>
    </source>
</reference>
<organism evidence="5 6">
    <name type="scientific">Roseateles flavus</name>
    <dbReference type="NCBI Taxonomy" id="3149041"/>
    <lineage>
        <taxon>Bacteria</taxon>
        <taxon>Pseudomonadati</taxon>
        <taxon>Pseudomonadota</taxon>
        <taxon>Betaproteobacteria</taxon>
        <taxon>Burkholderiales</taxon>
        <taxon>Sphaerotilaceae</taxon>
        <taxon>Roseateles</taxon>
    </lineage>
</organism>
<protein>
    <submittedName>
        <fullName evidence="5">Uncharacterized protein</fullName>
    </submittedName>
</protein>
<comment type="subcellular location">
    <subcellularLocation>
        <location evidence="1">Periplasm</location>
    </subcellularLocation>
</comment>
<comment type="caution">
    <text evidence="5">The sequence shown here is derived from an EMBL/GenBank/DDBJ whole genome shotgun (WGS) entry which is preliminary data.</text>
</comment>
<feature type="chain" id="PRO_5046553318" evidence="4">
    <location>
        <begin position="29"/>
        <end position="173"/>
    </location>
</feature>